<dbReference type="OrthoDB" id="9791546at2"/>
<accession>A0A235B2P7</accession>
<dbReference type="RefSeq" id="WP_094265592.1">
    <property type="nucleotide sequence ID" value="NZ_NOWF01000011.1"/>
</dbReference>
<dbReference type="Gene3D" id="3.40.50.300">
    <property type="entry name" value="P-loop containing nucleotide triphosphate hydrolases"/>
    <property type="match status" value="1"/>
</dbReference>
<dbReference type="AlphaFoldDB" id="A0A235B2P7"/>
<reference evidence="5 6" key="1">
    <citation type="submission" date="2017-07" db="EMBL/GenBank/DDBJ databases">
        <title>The genome sequence of Paludifilum halophilum highlights mechanisms for microbial adaptation to high salt environemnts.</title>
        <authorList>
            <person name="Belbahri L."/>
        </authorList>
    </citation>
    <scope>NUCLEOTIDE SEQUENCE [LARGE SCALE GENOMIC DNA]</scope>
    <source>
        <strain evidence="5 6">DSM 102817</strain>
    </source>
</reference>
<keyword evidence="2" id="KW-0547">Nucleotide-binding</keyword>
<comment type="caution">
    <text evidence="5">The sequence shown here is derived from an EMBL/GenBank/DDBJ whole genome shotgun (WGS) entry which is preliminary data.</text>
</comment>
<keyword evidence="1" id="KW-0813">Transport</keyword>
<evidence type="ECO:0000256" key="2">
    <source>
        <dbReference type="ARBA" id="ARBA00022741"/>
    </source>
</evidence>
<dbReference type="InterPro" id="IPR003439">
    <property type="entry name" value="ABC_transporter-like_ATP-bd"/>
</dbReference>
<dbReference type="GO" id="GO:0098796">
    <property type="term" value="C:membrane protein complex"/>
    <property type="evidence" value="ECO:0007669"/>
    <property type="project" value="UniProtKB-ARBA"/>
</dbReference>
<dbReference type="SUPFAM" id="SSF52540">
    <property type="entry name" value="P-loop containing nucleoside triphosphate hydrolases"/>
    <property type="match status" value="1"/>
</dbReference>
<dbReference type="GO" id="GO:0022857">
    <property type="term" value="F:transmembrane transporter activity"/>
    <property type="evidence" value="ECO:0007669"/>
    <property type="project" value="TreeGrafter"/>
</dbReference>
<dbReference type="FunFam" id="3.40.50.300:FF:000032">
    <property type="entry name" value="Export ABC transporter ATP-binding protein"/>
    <property type="match status" value="1"/>
</dbReference>
<sequence length="232" mass="25723">MIRLENVTKTYQAGSIAVPVLKGISAEVEEGEYVSIMGPSGSGKSTLMNLLGCLDRPTTGEYDLNGRAVSGMEEKDLAALRNRWIGFVFQQFHLLPRMSARRNVELPLIYAGLSKKEREQRAEEALVKVGLQDRKNHLPAELSGGQQQRVSIARALVNRPRLLLADEPTGALDTASGDRVLDLFDGLHREGRTVIVITHDPEVAQRAQRQIEIRDGEMIKDSGRDIEKEGVR</sequence>
<dbReference type="Proteomes" id="UP000215459">
    <property type="component" value="Unassembled WGS sequence"/>
</dbReference>
<protein>
    <submittedName>
        <fullName evidence="5">Macrolide ABC transporter ATP-binding protein</fullName>
    </submittedName>
</protein>
<dbReference type="SMART" id="SM00382">
    <property type="entry name" value="AAA"/>
    <property type="match status" value="1"/>
</dbReference>
<feature type="domain" description="ABC transporter" evidence="4">
    <location>
        <begin position="2"/>
        <end position="231"/>
    </location>
</feature>
<dbReference type="InterPro" id="IPR015854">
    <property type="entry name" value="ABC_transpr_LolD-like"/>
</dbReference>
<keyword evidence="3 5" id="KW-0067">ATP-binding</keyword>
<evidence type="ECO:0000256" key="3">
    <source>
        <dbReference type="ARBA" id="ARBA00022840"/>
    </source>
</evidence>
<dbReference type="CDD" id="cd03255">
    <property type="entry name" value="ABC_MJ0796_LolCDE_FtsE"/>
    <property type="match status" value="1"/>
</dbReference>
<dbReference type="InterPro" id="IPR017871">
    <property type="entry name" value="ABC_transporter-like_CS"/>
</dbReference>
<dbReference type="PANTHER" id="PTHR24220">
    <property type="entry name" value="IMPORT ATP-BINDING PROTEIN"/>
    <property type="match status" value="1"/>
</dbReference>
<organism evidence="5 6">
    <name type="scientific">Paludifilum halophilum</name>
    <dbReference type="NCBI Taxonomy" id="1642702"/>
    <lineage>
        <taxon>Bacteria</taxon>
        <taxon>Bacillati</taxon>
        <taxon>Bacillota</taxon>
        <taxon>Bacilli</taxon>
        <taxon>Bacillales</taxon>
        <taxon>Thermoactinomycetaceae</taxon>
        <taxon>Paludifilum</taxon>
    </lineage>
</organism>
<dbReference type="PANTHER" id="PTHR24220:SF692">
    <property type="entry name" value="ABC TRANSPORTER DOMAIN-CONTAINING PROTEIN"/>
    <property type="match status" value="1"/>
</dbReference>
<evidence type="ECO:0000313" key="6">
    <source>
        <dbReference type="Proteomes" id="UP000215459"/>
    </source>
</evidence>
<gene>
    <name evidence="5" type="ORF">CHM34_15915</name>
</gene>
<dbReference type="PROSITE" id="PS00211">
    <property type="entry name" value="ABC_TRANSPORTER_1"/>
    <property type="match status" value="1"/>
</dbReference>
<dbReference type="InterPro" id="IPR027417">
    <property type="entry name" value="P-loop_NTPase"/>
</dbReference>
<dbReference type="PROSITE" id="PS50893">
    <property type="entry name" value="ABC_TRANSPORTER_2"/>
    <property type="match status" value="1"/>
</dbReference>
<evidence type="ECO:0000259" key="4">
    <source>
        <dbReference type="PROSITE" id="PS50893"/>
    </source>
</evidence>
<proteinExistence type="predicted"/>
<dbReference type="GO" id="GO:0016887">
    <property type="term" value="F:ATP hydrolysis activity"/>
    <property type="evidence" value="ECO:0007669"/>
    <property type="project" value="InterPro"/>
</dbReference>
<evidence type="ECO:0000313" key="5">
    <source>
        <dbReference type="EMBL" id="OYD06578.1"/>
    </source>
</evidence>
<dbReference type="EMBL" id="NOWF01000011">
    <property type="protein sequence ID" value="OYD06578.1"/>
    <property type="molecule type" value="Genomic_DNA"/>
</dbReference>
<dbReference type="InterPro" id="IPR003593">
    <property type="entry name" value="AAA+_ATPase"/>
</dbReference>
<dbReference type="InterPro" id="IPR017911">
    <property type="entry name" value="MacB-like_ATP-bd"/>
</dbReference>
<dbReference type="GO" id="GO:0005524">
    <property type="term" value="F:ATP binding"/>
    <property type="evidence" value="ECO:0007669"/>
    <property type="project" value="UniProtKB-KW"/>
</dbReference>
<keyword evidence="6" id="KW-1185">Reference proteome</keyword>
<evidence type="ECO:0000256" key="1">
    <source>
        <dbReference type="ARBA" id="ARBA00022448"/>
    </source>
</evidence>
<dbReference type="GO" id="GO:0005886">
    <property type="term" value="C:plasma membrane"/>
    <property type="evidence" value="ECO:0007669"/>
    <property type="project" value="TreeGrafter"/>
</dbReference>
<name>A0A235B2P7_9BACL</name>
<dbReference type="Pfam" id="PF00005">
    <property type="entry name" value="ABC_tran"/>
    <property type="match status" value="1"/>
</dbReference>